<reference evidence="2 3" key="1">
    <citation type="journal article" date="2016" name="Nat. Biotechnol.">
        <title>Measurement of bacterial replication rates in microbial communities.</title>
        <authorList>
            <person name="Brown C.T."/>
            <person name="Olm M.R."/>
            <person name="Thomas B.C."/>
            <person name="Banfield J.F."/>
        </authorList>
    </citation>
    <scope>NUCLEOTIDE SEQUENCE [LARGE SCALE GENOMIC DNA]</scope>
    <source>
        <strain evidence="2">CAG:67_53_122</strain>
    </source>
</reference>
<organism evidence="2 3">
    <name type="scientific">Alistipes putredinis</name>
    <dbReference type="NCBI Taxonomy" id="28117"/>
    <lineage>
        <taxon>Bacteria</taxon>
        <taxon>Pseudomonadati</taxon>
        <taxon>Bacteroidota</taxon>
        <taxon>Bacteroidia</taxon>
        <taxon>Bacteroidales</taxon>
        <taxon>Rikenellaceae</taxon>
        <taxon>Alistipes</taxon>
    </lineage>
</organism>
<feature type="compositionally biased region" description="Pro residues" evidence="1">
    <location>
        <begin position="43"/>
        <end position="54"/>
    </location>
</feature>
<dbReference type="EMBL" id="MNQH01000002">
    <property type="protein sequence ID" value="OKY96183.1"/>
    <property type="molecule type" value="Genomic_DNA"/>
</dbReference>
<gene>
    <name evidence="2" type="ORF">BHV66_02315</name>
</gene>
<dbReference type="Proteomes" id="UP000187417">
    <property type="component" value="Unassembled WGS sequence"/>
</dbReference>
<evidence type="ECO:0000313" key="2">
    <source>
        <dbReference type="EMBL" id="OKY96183.1"/>
    </source>
</evidence>
<feature type="region of interest" description="Disordered" evidence="1">
    <location>
        <begin position="37"/>
        <end position="62"/>
    </location>
</feature>
<sequence length="234" mass="27125">MQATIVQPKTYLIMKARVYLSLGALLLFLAPLSCSDKAESPAPETPPEEQPTPEPEPEKPEFVDKGYTMEENIDEEDPDCYYTYFRMQNASQENVIFFISTKMSASGDQIVIAPGEQGTWWQTMEKMPWIDDNDVLAKNLDALGFVELYFNPDLEGRLSGICWLELDTCAQYSFFEPMTESQRGTPRDQSAWVLEEFPDRPNAVRWTYRITDKDYKEAVRQTLERWADRDEEKQ</sequence>
<dbReference type="AlphaFoldDB" id="A0A1Q6FBG4"/>
<accession>A0A1Q6FBG4</accession>
<evidence type="ECO:0000313" key="3">
    <source>
        <dbReference type="Proteomes" id="UP000187417"/>
    </source>
</evidence>
<comment type="caution">
    <text evidence="2">The sequence shown here is derived from an EMBL/GenBank/DDBJ whole genome shotgun (WGS) entry which is preliminary data.</text>
</comment>
<protein>
    <submittedName>
        <fullName evidence="2">Uncharacterized protein</fullName>
    </submittedName>
</protein>
<evidence type="ECO:0000256" key="1">
    <source>
        <dbReference type="SAM" id="MobiDB-lite"/>
    </source>
</evidence>
<name>A0A1Q6FBG4_9BACT</name>
<proteinExistence type="predicted"/>